<sequence length="185" mass="20421">PGTTSNLSLSHPLAQVWETHTTAPTTVILPTLASPATPCLTKTTTGRGVLILFPSDRANLGWGFSPLSITGLHCFKYSHRTTLFSPRRRRAPPPPVSSSSSLLILFAREETSHATPRLRRHNEVRSRHNYIRAVAFPYQLKAPPQATGRRAVKLFSPAQRCNSQPLLPKRITNPPFSTIISLIAE</sequence>
<gene>
    <name evidence="1" type="ORF">V8G54_007415</name>
</gene>
<name>A0AAQ3P5C3_VIGMU</name>
<dbReference type="Proteomes" id="UP001374535">
    <property type="component" value="Chromosome 2"/>
</dbReference>
<feature type="non-terminal residue" evidence="1">
    <location>
        <position position="1"/>
    </location>
</feature>
<protein>
    <submittedName>
        <fullName evidence="1">Uncharacterized protein</fullName>
    </submittedName>
</protein>
<reference evidence="1 2" key="1">
    <citation type="journal article" date="2023" name="Life. Sci Alliance">
        <title>Evolutionary insights into 3D genome organization and epigenetic landscape of Vigna mungo.</title>
        <authorList>
            <person name="Junaid A."/>
            <person name="Singh B."/>
            <person name="Bhatia S."/>
        </authorList>
    </citation>
    <scope>NUCLEOTIDE SEQUENCE [LARGE SCALE GENOMIC DNA]</scope>
    <source>
        <strain evidence="1">Urdbean</strain>
    </source>
</reference>
<accession>A0AAQ3P5C3</accession>
<organism evidence="1 2">
    <name type="scientific">Vigna mungo</name>
    <name type="common">Black gram</name>
    <name type="synonym">Phaseolus mungo</name>
    <dbReference type="NCBI Taxonomy" id="3915"/>
    <lineage>
        <taxon>Eukaryota</taxon>
        <taxon>Viridiplantae</taxon>
        <taxon>Streptophyta</taxon>
        <taxon>Embryophyta</taxon>
        <taxon>Tracheophyta</taxon>
        <taxon>Spermatophyta</taxon>
        <taxon>Magnoliopsida</taxon>
        <taxon>eudicotyledons</taxon>
        <taxon>Gunneridae</taxon>
        <taxon>Pentapetalae</taxon>
        <taxon>rosids</taxon>
        <taxon>fabids</taxon>
        <taxon>Fabales</taxon>
        <taxon>Fabaceae</taxon>
        <taxon>Papilionoideae</taxon>
        <taxon>50 kb inversion clade</taxon>
        <taxon>NPAAA clade</taxon>
        <taxon>indigoferoid/millettioid clade</taxon>
        <taxon>Phaseoleae</taxon>
        <taxon>Vigna</taxon>
    </lineage>
</organism>
<keyword evidence="2" id="KW-1185">Reference proteome</keyword>
<dbReference type="AlphaFoldDB" id="A0AAQ3P5C3"/>
<dbReference type="EMBL" id="CP144699">
    <property type="protein sequence ID" value="WVZ20093.1"/>
    <property type="molecule type" value="Genomic_DNA"/>
</dbReference>
<evidence type="ECO:0000313" key="2">
    <source>
        <dbReference type="Proteomes" id="UP001374535"/>
    </source>
</evidence>
<proteinExistence type="predicted"/>
<evidence type="ECO:0000313" key="1">
    <source>
        <dbReference type="EMBL" id="WVZ20093.1"/>
    </source>
</evidence>